<protein>
    <submittedName>
        <fullName evidence="1">Uncharacterized protein</fullName>
    </submittedName>
</protein>
<reference evidence="1" key="1">
    <citation type="submission" date="2014-12" db="EMBL/GenBank/DDBJ databases">
        <title>Insight into the proteome of Arion vulgaris.</title>
        <authorList>
            <person name="Aradska J."/>
            <person name="Bulat T."/>
            <person name="Smidak R."/>
            <person name="Sarate P."/>
            <person name="Gangsoo J."/>
            <person name="Sialana F."/>
            <person name="Bilban M."/>
            <person name="Lubec G."/>
        </authorList>
    </citation>
    <scope>NUCLEOTIDE SEQUENCE</scope>
    <source>
        <tissue evidence="1">Skin</tissue>
    </source>
</reference>
<gene>
    <name evidence="1" type="primary">ORF32430</name>
</gene>
<dbReference type="EMBL" id="HACG01011379">
    <property type="protein sequence ID" value="CEK58244.1"/>
    <property type="molecule type" value="Transcribed_RNA"/>
</dbReference>
<sequence>MRQTELSNNTMTVSYTVNSLTVYTSWHEQMQVKRSKCRQQSQTQEFAVL</sequence>
<name>A0A0B6YPQ0_9EUPU</name>
<evidence type="ECO:0000313" key="1">
    <source>
        <dbReference type="EMBL" id="CEK58244.1"/>
    </source>
</evidence>
<dbReference type="AlphaFoldDB" id="A0A0B6YPQ0"/>
<accession>A0A0B6YPQ0</accession>
<proteinExistence type="predicted"/>
<organism evidence="1">
    <name type="scientific">Arion vulgaris</name>
    <dbReference type="NCBI Taxonomy" id="1028688"/>
    <lineage>
        <taxon>Eukaryota</taxon>
        <taxon>Metazoa</taxon>
        <taxon>Spiralia</taxon>
        <taxon>Lophotrochozoa</taxon>
        <taxon>Mollusca</taxon>
        <taxon>Gastropoda</taxon>
        <taxon>Heterobranchia</taxon>
        <taxon>Euthyneura</taxon>
        <taxon>Panpulmonata</taxon>
        <taxon>Eupulmonata</taxon>
        <taxon>Stylommatophora</taxon>
        <taxon>Helicina</taxon>
        <taxon>Arionoidea</taxon>
        <taxon>Arionidae</taxon>
        <taxon>Arion</taxon>
    </lineage>
</organism>